<gene>
    <name evidence="2" type="ORF">PMF13cell1_05056</name>
</gene>
<evidence type="ECO:0000313" key="2">
    <source>
        <dbReference type="EMBL" id="QBE99479.1"/>
    </source>
</evidence>
<protein>
    <recommendedName>
        <fullName evidence="1">Gfo/Idh/MocA-like oxidoreductase N-terminal domain-containing protein</fullName>
    </recommendedName>
</protein>
<name>A0A4P6M3Z9_9FIRM</name>
<evidence type="ECO:0000259" key="1">
    <source>
        <dbReference type="Pfam" id="PF01408"/>
    </source>
</evidence>
<dbReference type="GO" id="GO:0000166">
    <property type="term" value="F:nucleotide binding"/>
    <property type="evidence" value="ECO:0007669"/>
    <property type="project" value="InterPro"/>
</dbReference>
<reference evidence="2 3" key="1">
    <citation type="submission" date="2019-01" db="EMBL/GenBank/DDBJ databases">
        <title>PMF-metabolizing Aryl O-demethylase.</title>
        <authorList>
            <person name="Kim M."/>
        </authorList>
    </citation>
    <scope>NUCLEOTIDE SEQUENCE [LARGE SCALE GENOMIC DNA]</scope>
    <source>
        <strain evidence="2 3">PMF1</strain>
    </source>
</reference>
<dbReference type="Proteomes" id="UP000289794">
    <property type="component" value="Chromosome"/>
</dbReference>
<accession>A0A4P6M3Z9</accession>
<dbReference type="EMBL" id="CP035945">
    <property type="protein sequence ID" value="QBE99479.1"/>
    <property type="molecule type" value="Genomic_DNA"/>
</dbReference>
<evidence type="ECO:0000313" key="3">
    <source>
        <dbReference type="Proteomes" id="UP000289794"/>
    </source>
</evidence>
<dbReference type="AlphaFoldDB" id="A0A4P6M3Z9"/>
<organism evidence="2 3">
    <name type="scientific">Blautia producta</name>
    <dbReference type="NCBI Taxonomy" id="33035"/>
    <lineage>
        <taxon>Bacteria</taxon>
        <taxon>Bacillati</taxon>
        <taxon>Bacillota</taxon>
        <taxon>Clostridia</taxon>
        <taxon>Lachnospirales</taxon>
        <taxon>Lachnospiraceae</taxon>
        <taxon>Blautia</taxon>
    </lineage>
</organism>
<dbReference type="InterPro" id="IPR000683">
    <property type="entry name" value="Gfo/Idh/MocA-like_OxRdtase_N"/>
</dbReference>
<dbReference type="KEGG" id="bpro:PMF13cell1_05056"/>
<dbReference type="Pfam" id="PF01408">
    <property type="entry name" value="GFO_IDH_MocA"/>
    <property type="match status" value="1"/>
</dbReference>
<feature type="domain" description="Gfo/Idh/MocA-like oxidoreductase N-terminal" evidence="1">
    <location>
        <begin position="6"/>
        <end position="118"/>
    </location>
</feature>
<dbReference type="RefSeq" id="WP_130182526.1">
    <property type="nucleotide sequence ID" value="NZ_CP035945.1"/>
</dbReference>
<dbReference type="SUPFAM" id="SSF51735">
    <property type="entry name" value="NAD(P)-binding Rossmann-fold domains"/>
    <property type="match status" value="1"/>
</dbReference>
<dbReference type="InterPro" id="IPR036291">
    <property type="entry name" value="NAD(P)-bd_dom_sf"/>
</dbReference>
<sequence>MRRAVFGIVGAGWRAEFFLRAAKELPEFFKVSIVVERNPEKAKRLEQQWGVKVLPDLDALAKCREEVEFVVLCLSPDVMPVMLEKASGLGFYVLSETFALEHVDAIEEYYHRIKEPSKVQFAEQYWLRPAHMARLAVIGSGRIGSVTQAQVSVGHGYHGVSLLRKYLDVGFEKCEIRAWEFVNPIVEGPGRAGYPDKERIIRDRQQFAVLDFGGKWGVFDFTEEQYFSKIRGSRVLIRGERGEIENNTIRCLKDHKTPVEYQMTRSGSGIDEGLGAPAIDGIQAAGEWLYHNPFGRPRLSDEETAVADAVWKMHQYVCGGESFYSLEEGCQDQYLDCMIRSAVRSGESIRTQSHSWTE</sequence>
<dbReference type="Gene3D" id="3.40.50.720">
    <property type="entry name" value="NAD(P)-binding Rossmann-like Domain"/>
    <property type="match status" value="1"/>
</dbReference>
<proteinExistence type="predicted"/>